<comment type="caution">
    <text evidence="5">The sequence shown here is derived from an EMBL/GenBank/DDBJ whole genome shotgun (WGS) entry which is preliminary data.</text>
</comment>
<dbReference type="Gene3D" id="1.10.260.40">
    <property type="entry name" value="lambda repressor-like DNA-binding domains"/>
    <property type="match status" value="1"/>
</dbReference>
<dbReference type="Pfam" id="PF00356">
    <property type="entry name" value="LacI"/>
    <property type="match status" value="1"/>
</dbReference>
<dbReference type="PROSITE" id="PS00356">
    <property type="entry name" value="HTH_LACI_1"/>
    <property type="match status" value="1"/>
</dbReference>
<evidence type="ECO:0000313" key="6">
    <source>
        <dbReference type="Proteomes" id="UP000654573"/>
    </source>
</evidence>
<dbReference type="RefSeq" id="WP_033139217.1">
    <property type="nucleotide sequence ID" value="NZ_JACOOU010000002.1"/>
</dbReference>
<accession>A0ABR7FB06</accession>
<dbReference type="EMBL" id="JACOOU010000002">
    <property type="protein sequence ID" value="MBC5671656.1"/>
    <property type="molecule type" value="Genomic_DNA"/>
</dbReference>
<dbReference type="Pfam" id="PF13377">
    <property type="entry name" value="Peripla_BP_3"/>
    <property type="match status" value="1"/>
</dbReference>
<evidence type="ECO:0000313" key="5">
    <source>
        <dbReference type="EMBL" id="MBC5671656.1"/>
    </source>
</evidence>
<keyword evidence="1" id="KW-0805">Transcription regulation</keyword>
<reference evidence="5 6" key="1">
    <citation type="submission" date="2020-08" db="EMBL/GenBank/DDBJ databases">
        <title>Genome public.</title>
        <authorList>
            <person name="Liu C."/>
            <person name="Sun Q."/>
        </authorList>
    </citation>
    <scope>NUCLEOTIDE SEQUENCE [LARGE SCALE GENOMIC DNA]</scope>
    <source>
        <strain evidence="5 6">NSJ-34</strain>
    </source>
</reference>
<dbReference type="SUPFAM" id="SSF53822">
    <property type="entry name" value="Periplasmic binding protein-like I"/>
    <property type="match status" value="1"/>
</dbReference>
<dbReference type="InterPro" id="IPR010982">
    <property type="entry name" value="Lambda_DNA-bd_dom_sf"/>
</dbReference>
<protein>
    <submittedName>
        <fullName evidence="5">LacI family DNA-binding transcriptional regulator</fullName>
    </submittedName>
</protein>
<evidence type="ECO:0000259" key="4">
    <source>
        <dbReference type="PROSITE" id="PS50932"/>
    </source>
</evidence>
<dbReference type="CDD" id="cd01392">
    <property type="entry name" value="HTH_LacI"/>
    <property type="match status" value="1"/>
</dbReference>
<gene>
    <name evidence="5" type="ORF">H8S76_05300</name>
</gene>
<organism evidence="5 6">
    <name type="scientific">Blautia celeris</name>
    <dbReference type="NCBI Taxonomy" id="2763026"/>
    <lineage>
        <taxon>Bacteria</taxon>
        <taxon>Bacillati</taxon>
        <taxon>Bacillota</taxon>
        <taxon>Clostridia</taxon>
        <taxon>Lachnospirales</taxon>
        <taxon>Lachnospiraceae</taxon>
        <taxon>Blautia</taxon>
    </lineage>
</organism>
<proteinExistence type="predicted"/>
<keyword evidence="6" id="KW-1185">Reference proteome</keyword>
<dbReference type="SMART" id="SM00354">
    <property type="entry name" value="HTH_LACI"/>
    <property type="match status" value="1"/>
</dbReference>
<dbReference type="PANTHER" id="PTHR30146:SF109">
    <property type="entry name" value="HTH-TYPE TRANSCRIPTIONAL REGULATOR GALS"/>
    <property type="match status" value="1"/>
</dbReference>
<dbReference type="Proteomes" id="UP000654573">
    <property type="component" value="Unassembled WGS sequence"/>
</dbReference>
<evidence type="ECO:0000256" key="2">
    <source>
        <dbReference type="ARBA" id="ARBA00023125"/>
    </source>
</evidence>
<dbReference type="PROSITE" id="PS50932">
    <property type="entry name" value="HTH_LACI_2"/>
    <property type="match status" value="1"/>
</dbReference>
<evidence type="ECO:0000256" key="3">
    <source>
        <dbReference type="ARBA" id="ARBA00023163"/>
    </source>
</evidence>
<feature type="domain" description="HTH lacI-type" evidence="4">
    <location>
        <begin position="2"/>
        <end position="59"/>
    </location>
</feature>
<dbReference type="InterPro" id="IPR028082">
    <property type="entry name" value="Peripla_BP_I"/>
</dbReference>
<dbReference type="PANTHER" id="PTHR30146">
    <property type="entry name" value="LACI-RELATED TRANSCRIPTIONAL REPRESSOR"/>
    <property type="match status" value="1"/>
</dbReference>
<dbReference type="InterPro" id="IPR046335">
    <property type="entry name" value="LacI/GalR-like_sensor"/>
</dbReference>
<evidence type="ECO:0000256" key="1">
    <source>
        <dbReference type="ARBA" id="ARBA00023015"/>
    </source>
</evidence>
<dbReference type="SUPFAM" id="SSF47413">
    <property type="entry name" value="lambda repressor-like DNA-binding domains"/>
    <property type="match status" value="1"/>
</dbReference>
<keyword evidence="3" id="KW-0804">Transcription</keyword>
<dbReference type="GO" id="GO:0003677">
    <property type="term" value="F:DNA binding"/>
    <property type="evidence" value="ECO:0007669"/>
    <property type="project" value="UniProtKB-KW"/>
</dbReference>
<sequence>MVKIKDVAAKAGVSVSTVSYVINGKAEQIRISEVTQKKVWEAVEELNYRPNMQAKKLKTGQAFSPTYAVLWNERANSNLLERFMSGVQEAREKEKLSFEIVIYPYNHHTLADACNYLKKSYCSGAIWLGVNMKDVEYAEKQDFSIPMVVFVKSEKFNSVIIDDEKIGIIAAEHMADCGCKEIVVIQRVKFMDDAEGRVTNFQQRCMDLGVNVYIQDKEYEYSIEGGMKAAMEAVRDYPKVDGLYYLMDIMAAGGVNWLSFHRGEIGRQVKVMSHGNAIFSKCTYPQITVTNMPIEEMAAEGIRILSGKNNSNVLEQTCVKLPTTLIERESCTKKRWEKY</sequence>
<keyword evidence="2 5" id="KW-0238">DNA-binding</keyword>
<dbReference type="Gene3D" id="3.40.50.2300">
    <property type="match status" value="2"/>
</dbReference>
<dbReference type="InterPro" id="IPR000843">
    <property type="entry name" value="HTH_LacI"/>
</dbReference>
<name>A0ABR7FB06_9FIRM</name>